<dbReference type="AlphaFoldDB" id="A0A4Y2QKY6"/>
<evidence type="ECO:0000313" key="2">
    <source>
        <dbReference type="Proteomes" id="UP000499080"/>
    </source>
</evidence>
<keyword evidence="2" id="KW-1185">Reference proteome</keyword>
<dbReference type="Proteomes" id="UP000499080">
    <property type="component" value="Unassembled WGS sequence"/>
</dbReference>
<reference evidence="1 2" key="1">
    <citation type="journal article" date="2019" name="Sci. Rep.">
        <title>Orb-weaving spider Araneus ventricosus genome elucidates the spidroin gene catalogue.</title>
        <authorList>
            <person name="Kono N."/>
            <person name="Nakamura H."/>
            <person name="Ohtoshi R."/>
            <person name="Moran D.A.P."/>
            <person name="Shinohara A."/>
            <person name="Yoshida Y."/>
            <person name="Fujiwara M."/>
            <person name="Mori M."/>
            <person name="Tomita M."/>
            <person name="Arakawa K."/>
        </authorList>
    </citation>
    <scope>NUCLEOTIDE SEQUENCE [LARGE SCALE GENOMIC DNA]</scope>
</reference>
<sequence>MEWALPTDISKSCAMCATLTLRFLRIMSSTRCTMSDLLTVVGLPCPSAPVKSVRPSSNCWTHFTIAEKAQCVWLFTEKEMDKRIQLNYKSKHGNIYPQVQEHPSIQTDRTPPHAPVPDAIMATEPVEWT</sequence>
<comment type="caution">
    <text evidence="1">The sequence shown here is derived from an EMBL/GenBank/DDBJ whole genome shotgun (WGS) entry which is preliminary data.</text>
</comment>
<name>A0A4Y2QKY6_ARAVE</name>
<proteinExistence type="predicted"/>
<dbReference type="EMBL" id="BGPR01014160">
    <property type="protein sequence ID" value="GBN63991.1"/>
    <property type="molecule type" value="Genomic_DNA"/>
</dbReference>
<protein>
    <submittedName>
        <fullName evidence="1">Uncharacterized protein</fullName>
    </submittedName>
</protein>
<accession>A0A4Y2QKY6</accession>
<gene>
    <name evidence="1" type="ORF">AVEN_158823_1</name>
</gene>
<organism evidence="1 2">
    <name type="scientific">Araneus ventricosus</name>
    <name type="common">Orbweaver spider</name>
    <name type="synonym">Epeira ventricosa</name>
    <dbReference type="NCBI Taxonomy" id="182803"/>
    <lineage>
        <taxon>Eukaryota</taxon>
        <taxon>Metazoa</taxon>
        <taxon>Ecdysozoa</taxon>
        <taxon>Arthropoda</taxon>
        <taxon>Chelicerata</taxon>
        <taxon>Arachnida</taxon>
        <taxon>Araneae</taxon>
        <taxon>Araneomorphae</taxon>
        <taxon>Entelegynae</taxon>
        <taxon>Araneoidea</taxon>
        <taxon>Araneidae</taxon>
        <taxon>Araneus</taxon>
    </lineage>
</organism>
<evidence type="ECO:0000313" key="1">
    <source>
        <dbReference type="EMBL" id="GBN63991.1"/>
    </source>
</evidence>